<keyword evidence="4 7" id="KW-0812">Transmembrane</keyword>
<evidence type="ECO:0000256" key="3">
    <source>
        <dbReference type="ARBA" id="ARBA00022475"/>
    </source>
</evidence>
<dbReference type="PANTHER" id="PTHR34582">
    <property type="entry name" value="UPF0702 TRANSMEMBRANE PROTEIN YCAP"/>
    <property type="match status" value="1"/>
</dbReference>
<dbReference type="Proteomes" id="UP001145050">
    <property type="component" value="Unassembled WGS sequence"/>
</dbReference>
<reference evidence="9" key="1">
    <citation type="submission" date="2022-06" db="EMBL/GenBank/DDBJ databases">
        <title>Aquibacillus sp. a new bacterium isolated from soil saline samples.</title>
        <authorList>
            <person name="Galisteo C."/>
            <person name="De La Haba R."/>
            <person name="Sanchez-Porro C."/>
            <person name="Ventosa A."/>
        </authorList>
    </citation>
    <scope>NUCLEOTIDE SEQUENCE</scope>
    <source>
        <strain evidence="9">3ASR75-11</strain>
    </source>
</reference>
<keyword evidence="5 7" id="KW-1133">Transmembrane helix</keyword>
<comment type="subcellular location">
    <subcellularLocation>
        <location evidence="1">Cell membrane</location>
        <topology evidence="1">Multi-pass membrane protein</topology>
    </subcellularLocation>
</comment>
<dbReference type="InterPro" id="IPR023090">
    <property type="entry name" value="UPF0702_alpha/beta_dom_sf"/>
</dbReference>
<keyword evidence="10" id="KW-1185">Reference proteome</keyword>
<keyword evidence="3" id="KW-1003">Cell membrane</keyword>
<feature type="transmembrane region" description="Helical" evidence="7">
    <location>
        <begin position="34"/>
        <end position="53"/>
    </location>
</feature>
<name>A0A9X3WTX9_9BACI</name>
<feature type="transmembrane region" description="Helical" evidence="7">
    <location>
        <begin position="6"/>
        <end position="27"/>
    </location>
</feature>
<protein>
    <submittedName>
        <fullName evidence="9">DUF421 domain-containing protein</fullName>
    </submittedName>
</protein>
<evidence type="ECO:0000256" key="6">
    <source>
        <dbReference type="ARBA" id="ARBA00023136"/>
    </source>
</evidence>
<keyword evidence="6 7" id="KW-0472">Membrane</keyword>
<evidence type="ECO:0000259" key="8">
    <source>
        <dbReference type="Pfam" id="PF04239"/>
    </source>
</evidence>
<feature type="transmembrane region" description="Helical" evidence="7">
    <location>
        <begin position="65"/>
        <end position="82"/>
    </location>
</feature>
<dbReference type="EMBL" id="JAMQKB010000003">
    <property type="protein sequence ID" value="MDC3423856.1"/>
    <property type="molecule type" value="Genomic_DNA"/>
</dbReference>
<accession>A0A9X3WTX9</accession>
<evidence type="ECO:0000256" key="5">
    <source>
        <dbReference type="ARBA" id="ARBA00022989"/>
    </source>
</evidence>
<dbReference type="PANTHER" id="PTHR34582:SF6">
    <property type="entry name" value="UPF0702 TRANSMEMBRANE PROTEIN YCAP"/>
    <property type="match status" value="1"/>
</dbReference>
<evidence type="ECO:0000256" key="1">
    <source>
        <dbReference type="ARBA" id="ARBA00004651"/>
    </source>
</evidence>
<comment type="similarity">
    <text evidence="2">Belongs to the UPF0702 family.</text>
</comment>
<dbReference type="AlphaFoldDB" id="A0A9X3WTX9"/>
<organism evidence="9 10">
    <name type="scientific">Terrihalobacillus insolitus</name>
    <dbReference type="NCBI Taxonomy" id="2950438"/>
    <lineage>
        <taxon>Bacteria</taxon>
        <taxon>Bacillati</taxon>
        <taxon>Bacillota</taxon>
        <taxon>Bacilli</taxon>
        <taxon>Bacillales</taxon>
        <taxon>Bacillaceae</taxon>
        <taxon>Terrihalobacillus</taxon>
    </lineage>
</organism>
<evidence type="ECO:0000313" key="10">
    <source>
        <dbReference type="Proteomes" id="UP001145050"/>
    </source>
</evidence>
<dbReference type="InterPro" id="IPR007353">
    <property type="entry name" value="DUF421"/>
</dbReference>
<dbReference type="Pfam" id="PF04239">
    <property type="entry name" value="DUF421"/>
    <property type="match status" value="1"/>
</dbReference>
<gene>
    <name evidence="9" type="ORF">NC797_04945</name>
</gene>
<evidence type="ECO:0000256" key="2">
    <source>
        <dbReference type="ARBA" id="ARBA00006448"/>
    </source>
</evidence>
<evidence type="ECO:0000313" key="9">
    <source>
        <dbReference type="EMBL" id="MDC3423856.1"/>
    </source>
</evidence>
<dbReference type="RefSeq" id="WP_272435632.1">
    <property type="nucleotide sequence ID" value="NZ_JAMQKB010000003.1"/>
</dbReference>
<feature type="domain" description="YetF C-terminal" evidence="8">
    <location>
        <begin position="83"/>
        <end position="209"/>
    </location>
</feature>
<evidence type="ECO:0000256" key="4">
    <source>
        <dbReference type="ARBA" id="ARBA00022692"/>
    </source>
</evidence>
<comment type="caution">
    <text evidence="9">The sequence shown here is derived from an EMBL/GenBank/DDBJ whole genome shotgun (WGS) entry which is preliminary data.</text>
</comment>
<dbReference type="Gene3D" id="3.30.240.20">
    <property type="entry name" value="bsu07140 like domains"/>
    <property type="match status" value="2"/>
</dbReference>
<proteinExistence type="inferred from homology"/>
<dbReference type="GO" id="GO:0005886">
    <property type="term" value="C:plasma membrane"/>
    <property type="evidence" value="ECO:0007669"/>
    <property type="project" value="UniProtKB-SubCell"/>
</dbReference>
<evidence type="ECO:0000256" key="7">
    <source>
        <dbReference type="SAM" id="Phobius"/>
    </source>
</evidence>
<sequence>MDLEIGKIILRTIGTYILIVIIFRLMGKREIGELGILDLVVFIMVAEMAVFSIEDPKESVMRSVVPMLVLLAIQRLTAWISLKSKLFRKWFEGKPSIIVSRGKIDEHEMKKQRYNFDDLLMQLRQNGTKSVQDVEFAILEPSGKLSIFEKATKSSDTSSDAKGFVVPLILDGKIQTDALNKINHSKKWLASQLQAKGYPSIEDISFCSIDENNNWYIDEKNEKK</sequence>